<evidence type="ECO:0000256" key="1">
    <source>
        <dbReference type="SAM" id="MobiDB-lite"/>
    </source>
</evidence>
<dbReference type="Proteomes" id="UP000076881">
    <property type="component" value="Unassembled WGS sequence"/>
</dbReference>
<name>A0A168HMZ4_CORDF</name>
<organism evidence="2 3">
    <name type="scientific">Akanthomyces lecanii RCEF 1005</name>
    <dbReference type="NCBI Taxonomy" id="1081108"/>
    <lineage>
        <taxon>Eukaryota</taxon>
        <taxon>Fungi</taxon>
        <taxon>Dikarya</taxon>
        <taxon>Ascomycota</taxon>
        <taxon>Pezizomycotina</taxon>
        <taxon>Sordariomycetes</taxon>
        <taxon>Hypocreomycetidae</taxon>
        <taxon>Hypocreales</taxon>
        <taxon>Cordycipitaceae</taxon>
        <taxon>Akanthomyces</taxon>
        <taxon>Cordyceps confragosa</taxon>
    </lineage>
</organism>
<protein>
    <submittedName>
        <fullName evidence="2">Uncharacterized protein</fullName>
    </submittedName>
</protein>
<feature type="region of interest" description="Disordered" evidence="1">
    <location>
        <begin position="251"/>
        <end position="273"/>
    </location>
</feature>
<evidence type="ECO:0000313" key="2">
    <source>
        <dbReference type="EMBL" id="OAA77994.1"/>
    </source>
</evidence>
<dbReference type="AlphaFoldDB" id="A0A168HMZ4"/>
<comment type="caution">
    <text evidence="2">The sequence shown here is derived from an EMBL/GenBank/DDBJ whole genome shotgun (WGS) entry which is preliminary data.</text>
</comment>
<proteinExistence type="predicted"/>
<sequence>MASIVEFYIACNPPLLPRGVSEVIRRVQDAEGLLEILYEPHVPWFKCIALPNQRQQITAAVQDNLFAIAEDDVDTLDIEEKTDGDISIISGDPRMTPWFEYQSKESNAYEFADRDVFPEPIAEAKYKTLWRGLEEHPALTFQGLLGRCVVLCGGDSPKDHEQFEAQTNCRVSYNTRQTVLYVGSDQSREAIELAVERLDRMAQAYDKHWREVLPRLLPPLEVLPLAEFKKVLSHDPFEDIPCEVNSTLQDSMAPSVPCPEPNPDPFDNLKSLL</sequence>
<dbReference type="EMBL" id="AZHF01000003">
    <property type="protein sequence ID" value="OAA77994.1"/>
    <property type="molecule type" value="Genomic_DNA"/>
</dbReference>
<gene>
    <name evidence="2" type="ORF">LEL_04817</name>
</gene>
<evidence type="ECO:0000313" key="3">
    <source>
        <dbReference type="Proteomes" id="UP000076881"/>
    </source>
</evidence>
<dbReference type="OrthoDB" id="3439512at2759"/>
<keyword evidence="3" id="KW-1185">Reference proteome</keyword>
<reference evidence="2 3" key="1">
    <citation type="journal article" date="2016" name="Genome Biol. Evol.">
        <title>Divergent and convergent evolution of fungal pathogenicity.</title>
        <authorList>
            <person name="Shang Y."/>
            <person name="Xiao G."/>
            <person name="Zheng P."/>
            <person name="Cen K."/>
            <person name="Zhan S."/>
            <person name="Wang C."/>
        </authorList>
    </citation>
    <scope>NUCLEOTIDE SEQUENCE [LARGE SCALE GENOMIC DNA]</scope>
    <source>
        <strain evidence="2 3">RCEF 1005</strain>
    </source>
</reference>
<accession>A0A168HMZ4</accession>